<keyword evidence="3" id="KW-1185">Reference proteome</keyword>
<gene>
    <name evidence="2" type="ORF">PVAP13_5KG406014</name>
</gene>
<evidence type="ECO:0000256" key="1">
    <source>
        <dbReference type="SAM" id="MobiDB-lite"/>
    </source>
</evidence>
<reference evidence="2" key="1">
    <citation type="submission" date="2020-05" db="EMBL/GenBank/DDBJ databases">
        <title>WGS assembly of Panicum virgatum.</title>
        <authorList>
            <person name="Lovell J.T."/>
            <person name="Jenkins J."/>
            <person name="Shu S."/>
            <person name="Juenger T.E."/>
            <person name="Schmutz J."/>
        </authorList>
    </citation>
    <scope>NUCLEOTIDE SEQUENCE</scope>
    <source>
        <strain evidence="2">AP13</strain>
    </source>
</reference>
<evidence type="ECO:0000313" key="3">
    <source>
        <dbReference type="Proteomes" id="UP000823388"/>
    </source>
</evidence>
<protein>
    <submittedName>
        <fullName evidence="2">Uncharacterized protein</fullName>
    </submittedName>
</protein>
<name>A0A8T0SJA4_PANVG</name>
<comment type="caution">
    <text evidence="2">The sequence shown here is derived from an EMBL/GenBank/DDBJ whole genome shotgun (WGS) entry which is preliminary data.</text>
</comment>
<evidence type="ECO:0000313" key="2">
    <source>
        <dbReference type="EMBL" id="KAG2598621.1"/>
    </source>
</evidence>
<organism evidence="2 3">
    <name type="scientific">Panicum virgatum</name>
    <name type="common">Blackwell switchgrass</name>
    <dbReference type="NCBI Taxonomy" id="38727"/>
    <lineage>
        <taxon>Eukaryota</taxon>
        <taxon>Viridiplantae</taxon>
        <taxon>Streptophyta</taxon>
        <taxon>Embryophyta</taxon>
        <taxon>Tracheophyta</taxon>
        <taxon>Spermatophyta</taxon>
        <taxon>Magnoliopsida</taxon>
        <taxon>Liliopsida</taxon>
        <taxon>Poales</taxon>
        <taxon>Poaceae</taxon>
        <taxon>PACMAD clade</taxon>
        <taxon>Panicoideae</taxon>
        <taxon>Panicodae</taxon>
        <taxon>Paniceae</taxon>
        <taxon>Panicinae</taxon>
        <taxon>Panicum</taxon>
        <taxon>Panicum sect. Hiantes</taxon>
    </lineage>
</organism>
<accession>A0A8T0SJA4</accession>
<dbReference type="EMBL" id="CM029045">
    <property type="protein sequence ID" value="KAG2598621.1"/>
    <property type="molecule type" value="Genomic_DNA"/>
</dbReference>
<dbReference type="AlphaFoldDB" id="A0A8T0SJA4"/>
<sequence>MQLVCLPAEHLHAHAPAAELPSASSHQTRLPARQQSSRPRGRCHRPQSPWLPLARAREATEYRLPTLLLSPLKRPALQPRPRRHHAADAAARGLSMLRARRRSSLALRVGGPRRGGRAGGRRAGDGCRWTRRVWEHYSHLRCRHEEPKVRCIDVGPVERFR</sequence>
<feature type="region of interest" description="Disordered" evidence="1">
    <location>
        <begin position="17"/>
        <end position="49"/>
    </location>
</feature>
<dbReference type="Proteomes" id="UP000823388">
    <property type="component" value="Chromosome 5K"/>
</dbReference>
<proteinExistence type="predicted"/>